<dbReference type="SUPFAM" id="SSF52540">
    <property type="entry name" value="P-loop containing nucleoside triphosphate hydrolases"/>
    <property type="match status" value="1"/>
</dbReference>
<sequence length="629" mass="65144">MEASRPADVSHYLGVFRRHWWIALIATGAGLGAGAALTSALPKVYESSTAVLVQALDQDTNAQGGRTKGSVNLDTEAQLVGSGAVAAKAAALLRSPRSPLELAKSVSVEVPANTTVLVITFKAGSPQEAQAGSHSFAEAYLRNREETAQSGLDQQIKTLTTKIKQLTTTLTGINARLSRAVKGSPDESNLQSLRNNSQNQLNGLTGRLNELTTTTVGAGNIISDARLPETPVSPNGMVNVATGGMIGLLLGCGLAFLRERFDRRLRTAADVRDRGRVNVLAALDERTTPHFDDVLQPYGAGGRVFNRLRNEILATLRPSDQVIVVTGASRGSAATLVAANLAAALARTGSDVVLIGAHLPDSVMDAAPLARMLGVSAVPGLSDLLAGRVGLARAVQRTPRIPSLRVITTGGAATAAGLMQSQRLKDTLETLRRQGGYIVIEAPSTSSSADAQSLASLADAALLAVELRRSRRPALLDAAEQLQRVGTPLLGAVVLPRLSGLRAAEATAPAVTLAPSPAGDKPQGDRQHGDRGAAALDNPLSDGDLTQPMRFPTNTMSAAEKAAKAAQAAKAAAKAAANEKTAEKPQVRPRSGRAADEITAVIDMSGLVKDGLVKEGTGTDGTAKDGDGK</sequence>
<keyword evidence="4 8" id="KW-0812">Transmembrane</keyword>
<keyword evidence="11" id="KW-1185">Reference proteome</keyword>
<dbReference type="InterPro" id="IPR003856">
    <property type="entry name" value="LPS_length_determ_N"/>
</dbReference>
<feature type="region of interest" description="Disordered" evidence="7">
    <location>
        <begin position="573"/>
        <end position="596"/>
    </location>
</feature>
<keyword evidence="6 8" id="KW-0472">Membrane</keyword>
<evidence type="ECO:0000256" key="4">
    <source>
        <dbReference type="ARBA" id="ARBA00022692"/>
    </source>
</evidence>
<evidence type="ECO:0000256" key="3">
    <source>
        <dbReference type="ARBA" id="ARBA00022475"/>
    </source>
</evidence>
<gene>
    <name evidence="10" type="ORF">Ato02nite_045790</name>
</gene>
<comment type="similarity">
    <text evidence="2">Belongs to the CpsC/CapA family.</text>
</comment>
<reference evidence="10 11" key="1">
    <citation type="submission" date="2021-03" db="EMBL/GenBank/DDBJ databases">
        <title>Whole genome shotgun sequence of Actinoplanes toevensis NBRC 105298.</title>
        <authorList>
            <person name="Komaki H."/>
            <person name="Tamura T."/>
        </authorList>
    </citation>
    <scope>NUCLEOTIDE SEQUENCE [LARGE SCALE GENOMIC DNA]</scope>
    <source>
        <strain evidence="10 11">NBRC 105298</strain>
    </source>
</reference>
<dbReference type="InterPro" id="IPR050445">
    <property type="entry name" value="Bact_polysacc_biosynth/exp"/>
</dbReference>
<evidence type="ECO:0000256" key="5">
    <source>
        <dbReference type="ARBA" id="ARBA00022989"/>
    </source>
</evidence>
<accession>A0A919TEW5</accession>
<dbReference type="Pfam" id="PF02706">
    <property type="entry name" value="Wzz"/>
    <property type="match status" value="1"/>
</dbReference>
<evidence type="ECO:0000256" key="1">
    <source>
        <dbReference type="ARBA" id="ARBA00004651"/>
    </source>
</evidence>
<dbReference type="GO" id="GO:0005886">
    <property type="term" value="C:plasma membrane"/>
    <property type="evidence" value="ECO:0007669"/>
    <property type="project" value="UniProtKB-SubCell"/>
</dbReference>
<keyword evidence="3" id="KW-1003">Cell membrane</keyword>
<evidence type="ECO:0000256" key="7">
    <source>
        <dbReference type="SAM" id="MobiDB-lite"/>
    </source>
</evidence>
<feature type="domain" description="Polysaccharide chain length determinant N-terminal" evidence="9">
    <location>
        <begin position="8"/>
        <end position="97"/>
    </location>
</feature>
<name>A0A919TEW5_9ACTN</name>
<keyword evidence="5 8" id="KW-1133">Transmembrane helix</keyword>
<evidence type="ECO:0000259" key="9">
    <source>
        <dbReference type="Pfam" id="PF02706"/>
    </source>
</evidence>
<feature type="region of interest" description="Disordered" evidence="7">
    <location>
        <begin position="508"/>
        <end position="548"/>
    </location>
</feature>
<feature type="transmembrane region" description="Helical" evidence="8">
    <location>
        <begin position="20"/>
        <end position="41"/>
    </location>
</feature>
<evidence type="ECO:0000313" key="11">
    <source>
        <dbReference type="Proteomes" id="UP000677082"/>
    </source>
</evidence>
<dbReference type="Gene3D" id="3.40.50.300">
    <property type="entry name" value="P-loop containing nucleotide triphosphate hydrolases"/>
    <property type="match status" value="1"/>
</dbReference>
<dbReference type="EMBL" id="BOQN01000059">
    <property type="protein sequence ID" value="GIM92786.1"/>
    <property type="molecule type" value="Genomic_DNA"/>
</dbReference>
<evidence type="ECO:0000256" key="6">
    <source>
        <dbReference type="ARBA" id="ARBA00023136"/>
    </source>
</evidence>
<dbReference type="AlphaFoldDB" id="A0A919TEW5"/>
<dbReference type="RefSeq" id="WP_213008621.1">
    <property type="nucleotide sequence ID" value="NZ_BOQN01000059.1"/>
</dbReference>
<comment type="caution">
    <text evidence="10">The sequence shown here is derived from an EMBL/GenBank/DDBJ whole genome shotgun (WGS) entry which is preliminary data.</text>
</comment>
<dbReference type="PANTHER" id="PTHR32309:SF31">
    <property type="entry name" value="CAPSULAR EXOPOLYSACCHARIDE FAMILY"/>
    <property type="match status" value="1"/>
</dbReference>
<proteinExistence type="inferred from homology"/>
<evidence type="ECO:0000313" key="10">
    <source>
        <dbReference type="EMBL" id="GIM92786.1"/>
    </source>
</evidence>
<organism evidence="10 11">
    <name type="scientific">Paractinoplanes toevensis</name>
    <dbReference type="NCBI Taxonomy" id="571911"/>
    <lineage>
        <taxon>Bacteria</taxon>
        <taxon>Bacillati</taxon>
        <taxon>Actinomycetota</taxon>
        <taxon>Actinomycetes</taxon>
        <taxon>Micromonosporales</taxon>
        <taxon>Micromonosporaceae</taxon>
        <taxon>Paractinoplanes</taxon>
    </lineage>
</organism>
<comment type="subcellular location">
    <subcellularLocation>
        <location evidence="1">Cell membrane</location>
        <topology evidence="1">Multi-pass membrane protein</topology>
    </subcellularLocation>
</comment>
<evidence type="ECO:0000256" key="8">
    <source>
        <dbReference type="SAM" id="Phobius"/>
    </source>
</evidence>
<feature type="compositionally biased region" description="Basic and acidic residues" evidence="7">
    <location>
        <begin position="522"/>
        <end position="531"/>
    </location>
</feature>
<dbReference type="PANTHER" id="PTHR32309">
    <property type="entry name" value="TYROSINE-PROTEIN KINASE"/>
    <property type="match status" value="1"/>
</dbReference>
<dbReference type="Proteomes" id="UP000677082">
    <property type="component" value="Unassembled WGS sequence"/>
</dbReference>
<dbReference type="InterPro" id="IPR027417">
    <property type="entry name" value="P-loop_NTPase"/>
</dbReference>
<protein>
    <recommendedName>
        <fullName evidence="9">Polysaccharide chain length determinant N-terminal domain-containing protein</fullName>
    </recommendedName>
</protein>
<evidence type="ECO:0000256" key="2">
    <source>
        <dbReference type="ARBA" id="ARBA00006683"/>
    </source>
</evidence>